<evidence type="ECO:0000313" key="12">
    <source>
        <dbReference type="Proteomes" id="UP001432059"/>
    </source>
</evidence>
<feature type="chain" id="PRO_5044017906" evidence="9">
    <location>
        <begin position="20"/>
        <end position="630"/>
    </location>
</feature>
<dbReference type="PANTHER" id="PTHR30069:SF29">
    <property type="entry name" value="HEMOGLOBIN AND HEMOGLOBIN-HAPTOGLOBIN-BINDING PROTEIN 1-RELATED"/>
    <property type="match status" value="1"/>
</dbReference>
<keyword evidence="7 8" id="KW-0998">Cell outer membrane</keyword>
<dbReference type="InterPro" id="IPR012910">
    <property type="entry name" value="Plug_dom"/>
</dbReference>
<dbReference type="PROSITE" id="PS52016">
    <property type="entry name" value="TONB_DEPENDENT_REC_3"/>
    <property type="match status" value="1"/>
</dbReference>
<keyword evidence="11" id="KW-0675">Receptor</keyword>
<dbReference type="GO" id="GO:0044718">
    <property type="term" value="P:siderophore transmembrane transport"/>
    <property type="evidence" value="ECO:0007669"/>
    <property type="project" value="TreeGrafter"/>
</dbReference>
<evidence type="ECO:0000256" key="2">
    <source>
        <dbReference type="ARBA" id="ARBA00022448"/>
    </source>
</evidence>
<dbReference type="InterPro" id="IPR037066">
    <property type="entry name" value="Plug_dom_sf"/>
</dbReference>
<keyword evidence="3 8" id="KW-1134">Transmembrane beta strand</keyword>
<evidence type="ECO:0000259" key="10">
    <source>
        <dbReference type="Pfam" id="PF07715"/>
    </source>
</evidence>
<feature type="domain" description="TonB-dependent receptor plug" evidence="10">
    <location>
        <begin position="40"/>
        <end position="146"/>
    </location>
</feature>
<name>A0AAU0F160_9FLAO</name>
<keyword evidence="5 9" id="KW-0732">Signal</keyword>
<proteinExistence type="inferred from homology"/>
<dbReference type="InterPro" id="IPR036942">
    <property type="entry name" value="Beta-barrel_TonB_sf"/>
</dbReference>
<comment type="subcellular location">
    <subcellularLocation>
        <location evidence="1 8">Cell outer membrane</location>
        <topology evidence="1 8">Multi-pass membrane protein</topology>
    </subcellularLocation>
</comment>
<reference evidence="11" key="1">
    <citation type="submission" date="2023-10" db="EMBL/GenBank/DDBJ databases">
        <title>Characterization and whole genome sequencing of a novel strain of Bergeyella porcorum QD2021 isolated from pig.</title>
        <authorList>
            <person name="Liu G."/>
            <person name="Chen C."/>
            <person name="Han X."/>
        </authorList>
    </citation>
    <scope>NUCLEOTIDE SEQUENCE</scope>
    <source>
        <strain evidence="11">QD2021</strain>
    </source>
</reference>
<dbReference type="PANTHER" id="PTHR30069">
    <property type="entry name" value="TONB-DEPENDENT OUTER MEMBRANE RECEPTOR"/>
    <property type="match status" value="1"/>
</dbReference>
<gene>
    <name evidence="11" type="primary">btuB</name>
    <name evidence="11" type="ORF">BPO_0516</name>
</gene>
<keyword evidence="2 8" id="KW-0813">Transport</keyword>
<organism evidence="11 12">
    <name type="scientific">Bergeyella porcorum</name>
    <dbReference type="NCBI Taxonomy" id="1735111"/>
    <lineage>
        <taxon>Bacteria</taxon>
        <taxon>Pseudomonadati</taxon>
        <taxon>Bacteroidota</taxon>
        <taxon>Flavobacteriia</taxon>
        <taxon>Flavobacteriales</taxon>
        <taxon>Weeksellaceae</taxon>
        <taxon>Bergeyella</taxon>
    </lineage>
</organism>
<accession>A0AAU0F160</accession>
<evidence type="ECO:0000256" key="5">
    <source>
        <dbReference type="ARBA" id="ARBA00022729"/>
    </source>
</evidence>
<dbReference type="GO" id="GO:0009279">
    <property type="term" value="C:cell outer membrane"/>
    <property type="evidence" value="ECO:0007669"/>
    <property type="project" value="UniProtKB-SubCell"/>
</dbReference>
<dbReference type="InterPro" id="IPR039426">
    <property type="entry name" value="TonB-dep_rcpt-like"/>
</dbReference>
<dbReference type="EMBL" id="CP136426">
    <property type="protein sequence ID" value="WOC51163.1"/>
    <property type="molecule type" value="Genomic_DNA"/>
</dbReference>
<sequence>MRKHIILVALLSAGFGAYAQEKTTNIQEVTIANKTEQQLHETGKNITLITAKDLEKFQGQNLSEILQQVSGFQITSNFNNPQEPKTMRIRGGNAANVLVLIDGIPLKDVTGANYNTMDLRLLASENIQSIEILNGASSVLYGSNATVSVINVKTKKNANRLFQGEVGLRGGSFDTYAQNLGIRGSKNGFFYQLNGLNESSIGLSSAEGENFDKDGFEKQNIRANVGYENEKFTVQLNSGWHHHLFSYDAGRFTDGKNRGDDQQFYVGGNASFHYKNGKLTANLRHSTNERIIKGFDGAAFIDNYVYKGDNFFGEIFNTYQFAEWAKLTGGFQYEKQSMAYSELPWGGTAMQEVLKFDDTNIYFADIFLNANFKYKNFRLDAGARMVNHSKFKDHFVYNINPYYLYEFDNHYFKIGYSYATAFIAPTLYQNFGDIYTAPNFDLKPETNESHEVDLSFGNLDRTLVINATLFQRNEKDAFAYGFNGTQGTYINAGNNKVKGFETGFDYAITPYLKVGGNYTFVEKDNAATMLRQPKHRVNSYIEAKPFSSTRLTLSHQFVSDRKDVYYDNSYVIHNVNLKDFNLFNVNINQKINHKLDAYLNIGNLFDKSYTDVVGYTTRPRFYNVGLNYKF</sequence>
<evidence type="ECO:0000313" key="11">
    <source>
        <dbReference type="EMBL" id="WOC51163.1"/>
    </source>
</evidence>
<dbReference type="Gene3D" id="2.40.170.20">
    <property type="entry name" value="TonB-dependent receptor, beta-barrel domain"/>
    <property type="match status" value="1"/>
</dbReference>
<comment type="similarity">
    <text evidence="8">Belongs to the TonB-dependent receptor family.</text>
</comment>
<dbReference type="RefSeq" id="WP_327984824.1">
    <property type="nucleotide sequence ID" value="NZ_CP136426.1"/>
</dbReference>
<dbReference type="AlphaFoldDB" id="A0AAU0F160"/>
<keyword evidence="4 8" id="KW-0812">Transmembrane</keyword>
<evidence type="ECO:0000256" key="9">
    <source>
        <dbReference type="SAM" id="SignalP"/>
    </source>
</evidence>
<evidence type="ECO:0000256" key="7">
    <source>
        <dbReference type="ARBA" id="ARBA00023237"/>
    </source>
</evidence>
<dbReference type="CDD" id="cd01347">
    <property type="entry name" value="ligand_gated_channel"/>
    <property type="match status" value="1"/>
</dbReference>
<dbReference type="Proteomes" id="UP001432059">
    <property type="component" value="Chromosome"/>
</dbReference>
<evidence type="ECO:0000256" key="6">
    <source>
        <dbReference type="ARBA" id="ARBA00023136"/>
    </source>
</evidence>
<keyword evidence="12" id="KW-1185">Reference proteome</keyword>
<protein>
    <submittedName>
        <fullName evidence="11">TonB-dependent receptor</fullName>
    </submittedName>
</protein>
<feature type="signal peptide" evidence="9">
    <location>
        <begin position="1"/>
        <end position="19"/>
    </location>
</feature>
<evidence type="ECO:0000256" key="8">
    <source>
        <dbReference type="PROSITE-ProRule" id="PRU01360"/>
    </source>
</evidence>
<dbReference type="SUPFAM" id="SSF56935">
    <property type="entry name" value="Porins"/>
    <property type="match status" value="1"/>
</dbReference>
<dbReference type="GO" id="GO:0015344">
    <property type="term" value="F:siderophore uptake transmembrane transporter activity"/>
    <property type="evidence" value="ECO:0007669"/>
    <property type="project" value="TreeGrafter"/>
</dbReference>
<evidence type="ECO:0000256" key="4">
    <source>
        <dbReference type="ARBA" id="ARBA00022692"/>
    </source>
</evidence>
<dbReference type="Pfam" id="PF07715">
    <property type="entry name" value="Plug"/>
    <property type="match status" value="1"/>
</dbReference>
<dbReference type="KEGG" id="bpor:BPO_0516"/>
<evidence type="ECO:0000256" key="1">
    <source>
        <dbReference type="ARBA" id="ARBA00004571"/>
    </source>
</evidence>
<evidence type="ECO:0000256" key="3">
    <source>
        <dbReference type="ARBA" id="ARBA00022452"/>
    </source>
</evidence>
<keyword evidence="6 8" id="KW-0472">Membrane</keyword>
<dbReference type="Gene3D" id="2.170.130.10">
    <property type="entry name" value="TonB-dependent receptor, plug domain"/>
    <property type="match status" value="1"/>
</dbReference>